<keyword evidence="2" id="KW-1185">Reference proteome</keyword>
<protein>
    <submittedName>
        <fullName evidence="1">Uncharacterized protein</fullName>
    </submittedName>
</protein>
<evidence type="ECO:0000313" key="2">
    <source>
        <dbReference type="Proteomes" id="UP001500459"/>
    </source>
</evidence>
<proteinExistence type="predicted"/>
<evidence type="ECO:0000313" key="1">
    <source>
        <dbReference type="EMBL" id="GAA4107583.1"/>
    </source>
</evidence>
<sequence>MTEPLYNRKSNFLSKKIYRMSNRGERKIKMSYCTTQKTQYNDQIQIYLTFNYNAVNMTQS</sequence>
<gene>
    <name evidence="1" type="ORF">GCM10022393_03000</name>
</gene>
<accession>A0ABP7X9G1</accession>
<dbReference type="Proteomes" id="UP001500459">
    <property type="component" value="Unassembled WGS sequence"/>
</dbReference>
<comment type="caution">
    <text evidence="1">The sequence shown here is derived from an EMBL/GenBank/DDBJ whole genome shotgun (WGS) entry which is preliminary data.</text>
</comment>
<organism evidence="1 2">
    <name type="scientific">Aquimarina addita</name>
    <dbReference type="NCBI Taxonomy" id="870485"/>
    <lineage>
        <taxon>Bacteria</taxon>
        <taxon>Pseudomonadati</taxon>
        <taxon>Bacteroidota</taxon>
        <taxon>Flavobacteriia</taxon>
        <taxon>Flavobacteriales</taxon>
        <taxon>Flavobacteriaceae</taxon>
        <taxon>Aquimarina</taxon>
    </lineage>
</organism>
<name>A0ABP7X9G1_9FLAO</name>
<dbReference type="EMBL" id="BAABCW010000001">
    <property type="protein sequence ID" value="GAA4107583.1"/>
    <property type="molecule type" value="Genomic_DNA"/>
</dbReference>
<reference evidence="2" key="1">
    <citation type="journal article" date="2019" name="Int. J. Syst. Evol. Microbiol.">
        <title>The Global Catalogue of Microorganisms (GCM) 10K type strain sequencing project: providing services to taxonomists for standard genome sequencing and annotation.</title>
        <authorList>
            <consortium name="The Broad Institute Genomics Platform"/>
            <consortium name="The Broad Institute Genome Sequencing Center for Infectious Disease"/>
            <person name="Wu L."/>
            <person name="Ma J."/>
        </authorList>
    </citation>
    <scope>NUCLEOTIDE SEQUENCE [LARGE SCALE GENOMIC DNA]</scope>
    <source>
        <strain evidence="2">JCM 17106</strain>
    </source>
</reference>